<feature type="domain" description="Ig-like" evidence="3">
    <location>
        <begin position="3"/>
        <end position="104"/>
    </location>
</feature>
<dbReference type="PANTHER" id="PTHR23411">
    <property type="entry name" value="TAPASIN"/>
    <property type="match status" value="1"/>
</dbReference>
<feature type="transmembrane region" description="Helical" evidence="2">
    <location>
        <begin position="119"/>
        <end position="140"/>
    </location>
</feature>
<keyword evidence="2" id="KW-1133">Transmembrane helix</keyword>
<dbReference type="PROSITE" id="PS50835">
    <property type="entry name" value="IG_LIKE"/>
    <property type="match status" value="1"/>
</dbReference>
<dbReference type="Proteomes" id="UP000694680">
    <property type="component" value="Chromosome 22"/>
</dbReference>
<accession>A0A8C5DT55</accession>
<dbReference type="Pfam" id="PF07654">
    <property type="entry name" value="C1-set"/>
    <property type="match status" value="1"/>
</dbReference>
<evidence type="ECO:0000256" key="1">
    <source>
        <dbReference type="ARBA" id="ARBA00023319"/>
    </source>
</evidence>
<evidence type="ECO:0000313" key="5">
    <source>
        <dbReference type="Proteomes" id="UP000694680"/>
    </source>
</evidence>
<dbReference type="InterPro" id="IPR036179">
    <property type="entry name" value="Ig-like_dom_sf"/>
</dbReference>
<reference evidence="4" key="1">
    <citation type="submission" date="2020-06" db="EMBL/GenBank/DDBJ databases">
        <authorList>
            <consortium name="Wellcome Sanger Institute Data Sharing"/>
        </authorList>
    </citation>
    <scope>NUCLEOTIDE SEQUENCE [LARGE SCALE GENOMIC DNA]</scope>
</reference>
<evidence type="ECO:0000259" key="3">
    <source>
        <dbReference type="PROSITE" id="PS50835"/>
    </source>
</evidence>
<sequence>DNKDIFSFIFSKYETKEGDRTNKKTLVCLASNFYPDHISVIWSINGNRHEGSTDSAAQRDESFYRITSRLTVNAEQWHNPDNSFTCEVNFFNGKTTITHQKTLKGVKENLLRITQNAKLSYIIFITKSCVYGAFVTFLVWKFHVC</sequence>
<dbReference type="InterPro" id="IPR007110">
    <property type="entry name" value="Ig-like_dom"/>
</dbReference>
<keyword evidence="2" id="KW-0812">Transmembrane</keyword>
<evidence type="ECO:0000256" key="2">
    <source>
        <dbReference type="SAM" id="Phobius"/>
    </source>
</evidence>
<dbReference type="InterPro" id="IPR013783">
    <property type="entry name" value="Ig-like_fold"/>
</dbReference>
<proteinExistence type="predicted"/>
<keyword evidence="5" id="KW-1185">Reference proteome</keyword>
<dbReference type="SMART" id="SM00407">
    <property type="entry name" value="IGc1"/>
    <property type="match status" value="1"/>
</dbReference>
<dbReference type="InterPro" id="IPR050380">
    <property type="entry name" value="Immune_Resp_Modulators"/>
</dbReference>
<keyword evidence="1" id="KW-0393">Immunoglobulin domain</keyword>
<reference evidence="4" key="2">
    <citation type="submission" date="2025-08" db="UniProtKB">
        <authorList>
            <consortium name="Ensembl"/>
        </authorList>
    </citation>
    <scope>IDENTIFICATION</scope>
</reference>
<dbReference type="InterPro" id="IPR003597">
    <property type="entry name" value="Ig_C1-set"/>
</dbReference>
<dbReference type="Gene3D" id="2.60.40.10">
    <property type="entry name" value="Immunoglobulins"/>
    <property type="match status" value="1"/>
</dbReference>
<dbReference type="AlphaFoldDB" id="A0A8C5DT55"/>
<dbReference type="Ensembl" id="ENSGWIT00000008560.1">
    <property type="protein sequence ID" value="ENSGWIP00000007727.1"/>
    <property type="gene ID" value="ENSGWIG00000004498.1"/>
</dbReference>
<dbReference type="SUPFAM" id="SSF48726">
    <property type="entry name" value="Immunoglobulin"/>
    <property type="match status" value="1"/>
</dbReference>
<name>A0A8C5DT55_GOUWI</name>
<reference evidence="4" key="3">
    <citation type="submission" date="2025-09" db="UniProtKB">
        <authorList>
            <consortium name="Ensembl"/>
        </authorList>
    </citation>
    <scope>IDENTIFICATION</scope>
</reference>
<organism evidence="4 5">
    <name type="scientific">Gouania willdenowi</name>
    <name type="common">Blunt-snouted clingfish</name>
    <name type="synonym">Lepadogaster willdenowi</name>
    <dbReference type="NCBI Taxonomy" id="441366"/>
    <lineage>
        <taxon>Eukaryota</taxon>
        <taxon>Metazoa</taxon>
        <taxon>Chordata</taxon>
        <taxon>Craniata</taxon>
        <taxon>Vertebrata</taxon>
        <taxon>Euteleostomi</taxon>
        <taxon>Actinopterygii</taxon>
        <taxon>Neopterygii</taxon>
        <taxon>Teleostei</taxon>
        <taxon>Neoteleostei</taxon>
        <taxon>Acanthomorphata</taxon>
        <taxon>Ovalentaria</taxon>
        <taxon>Blenniimorphae</taxon>
        <taxon>Blenniiformes</taxon>
        <taxon>Gobiesocoidei</taxon>
        <taxon>Gobiesocidae</taxon>
        <taxon>Gobiesocinae</taxon>
        <taxon>Gouania</taxon>
    </lineage>
</organism>
<protein>
    <recommendedName>
        <fullName evidence="3">Ig-like domain-containing protein</fullName>
    </recommendedName>
</protein>
<keyword evidence="2" id="KW-0472">Membrane</keyword>
<evidence type="ECO:0000313" key="4">
    <source>
        <dbReference type="Ensembl" id="ENSGWIP00000007727.1"/>
    </source>
</evidence>